<organism evidence="1">
    <name type="scientific">marine sediment metagenome</name>
    <dbReference type="NCBI Taxonomy" id="412755"/>
    <lineage>
        <taxon>unclassified sequences</taxon>
        <taxon>metagenomes</taxon>
        <taxon>ecological metagenomes</taxon>
    </lineage>
</organism>
<dbReference type="AlphaFoldDB" id="A0A0F9TEB7"/>
<sequence>MDQKEVDVIKASLADATYNELVAAMIQTKEAHDVLKQRTSEAWDVVCVIARQVIPARFEQDQIQNITVILPDGTKKRLLVLPKVSVKTPEENKMLLRDWLREHEAAEIISETVNASTLAAYVGAQMKAGEPYPNDICEISTYETASLRKA</sequence>
<gene>
    <name evidence="1" type="ORF">LCGC14_0739840</name>
</gene>
<name>A0A0F9TEB7_9ZZZZ</name>
<dbReference type="Pfam" id="PF23984">
    <property type="entry name" value="DUF7307"/>
    <property type="match status" value="1"/>
</dbReference>
<accession>A0A0F9TEB7</accession>
<proteinExistence type="predicted"/>
<protein>
    <submittedName>
        <fullName evidence="1">Uncharacterized protein</fullName>
    </submittedName>
</protein>
<evidence type="ECO:0000313" key="1">
    <source>
        <dbReference type="EMBL" id="KKN39788.1"/>
    </source>
</evidence>
<comment type="caution">
    <text evidence="1">The sequence shown here is derived from an EMBL/GenBank/DDBJ whole genome shotgun (WGS) entry which is preliminary data.</text>
</comment>
<dbReference type="InterPro" id="IPR055731">
    <property type="entry name" value="Pam3_gp33-like"/>
</dbReference>
<dbReference type="EMBL" id="LAZR01001743">
    <property type="protein sequence ID" value="KKN39788.1"/>
    <property type="molecule type" value="Genomic_DNA"/>
</dbReference>
<reference evidence="1" key="1">
    <citation type="journal article" date="2015" name="Nature">
        <title>Complex archaea that bridge the gap between prokaryotes and eukaryotes.</title>
        <authorList>
            <person name="Spang A."/>
            <person name="Saw J.H."/>
            <person name="Jorgensen S.L."/>
            <person name="Zaremba-Niedzwiedzka K."/>
            <person name="Martijn J."/>
            <person name="Lind A.E."/>
            <person name="van Eijk R."/>
            <person name="Schleper C."/>
            <person name="Guy L."/>
            <person name="Ettema T.J."/>
        </authorList>
    </citation>
    <scope>NUCLEOTIDE SEQUENCE</scope>
</reference>